<evidence type="ECO:0000256" key="1">
    <source>
        <dbReference type="ARBA" id="ARBA00022490"/>
    </source>
</evidence>
<sequence length="353" mass="37074">MSLPYATPTAPAGPGDRPAPGAVHLSAPRYVLGELRCDHTTIEGLRERARRFGMPPRAELWGWGSVHRTAKSLETLAAETARATLDGAGAAPADVDCLILCSTRFPGGPRTHGAFVENVMAATGLGTAAFTGLTLGRCANLLAGIRTAQAYVASGMHRTVMVVTADRITDESVRMENFALFSDGAASCLISADPLGPDAYEVVAGAGAQDPAGLDWSNEISSDLAREVNRRILDEAGMKTGDIHGVFHANLHKPLVVLKERQAGFTREQLFLDNIPRVGHCFAADPLINLVDRARDGALKPHGHYLLASSVPGVRIAVLLRALPTAARTPGAPPSDPTDPAPRTATAPEGLPA</sequence>
<feature type="region of interest" description="Disordered" evidence="2">
    <location>
        <begin position="1"/>
        <end position="21"/>
    </location>
</feature>
<evidence type="ECO:0000259" key="3">
    <source>
        <dbReference type="Pfam" id="PF08545"/>
    </source>
</evidence>
<name>A0ABW7PEU9_9ACTN</name>
<dbReference type="InterPro" id="IPR013751">
    <property type="entry name" value="ACP_syn_III_N"/>
</dbReference>
<dbReference type="RefSeq" id="WP_395510326.1">
    <property type="nucleotide sequence ID" value="NZ_JBBDHD010000033.1"/>
</dbReference>
<evidence type="ECO:0000313" key="4">
    <source>
        <dbReference type="EMBL" id="MFH7596486.1"/>
    </source>
</evidence>
<proteinExistence type="predicted"/>
<evidence type="ECO:0000256" key="2">
    <source>
        <dbReference type="SAM" id="MobiDB-lite"/>
    </source>
</evidence>
<feature type="domain" description="Beta-ketoacyl-[acyl-carrier-protein] synthase III N-terminal" evidence="3">
    <location>
        <begin position="137"/>
        <end position="193"/>
    </location>
</feature>
<keyword evidence="1" id="KW-0963">Cytoplasm</keyword>
<keyword evidence="5" id="KW-1185">Reference proteome</keyword>
<dbReference type="Proteomes" id="UP001610631">
    <property type="component" value="Unassembled WGS sequence"/>
</dbReference>
<gene>
    <name evidence="4" type="ORF">WDV06_15495</name>
</gene>
<evidence type="ECO:0000313" key="5">
    <source>
        <dbReference type="Proteomes" id="UP001610631"/>
    </source>
</evidence>
<dbReference type="Pfam" id="PF08545">
    <property type="entry name" value="ACP_syn_III"/>
    <property type="match status" value="1"/>
</dbReference>
<dbReference type="InterPro" id="IPR016039">
    <property type="entry name" value="Thiolase-like"/>
</dbReference>
<dbReference type="EMBL" id="JBBDHD010000033">
    <property type="protein sequence ID" value="MFH7596486.1"/>
    <property type="molecule type" value="Genomic_DNA"/>
</dbReference>
<reference evidence="4 5" key="1">
    <citation type="submission" date="2024-03" db="EMBL/GenBank/DDBJ databases">
        <title>Whole genome sequencing of Streptomyces racemochromogenes, to identify antimicrobial biosynthetic gene clusters.</title>
        <authorList>
            <person name="Suryawanshi P."/>
            <person name="Krishnaraj P.U."/>
            <person name="Arun Y.P."/>
            <person name="Suryawanshi M.P."/>
            <person name="Rakshit O."/>
        </authorList>
    </citation>
    <scope>NUCLEOTIDE SEQUENCE [LARGE SCALE GENOMIC DNA]</scope>
    <source>
        <strain evidence="4 5">AUDT626</strain>
    </source>
</reference>
<dbReference type="PANTHER" id="PTHR34069:SF2">
    <property type="entry name" value="BETA-KETOACYL-[ACYL-CARRIER-PROTEIN] SYNTHASE III"/>
    <property type="match status" value="1"/>
</dbReference>
<feature type="compositionally biased region" description="Low complexity" evidence="2">
    <location>
        <begin position="341"/>
        <end position="353"/>
    </location>
</feature>
<dbReference type="PANTHER" id="PTHR34069">
    <property type="entry name" value="3-OXOACYL-[ACYL-CARRIER-PROTEIN] SYNTHASE 3"/>
    <property type="match status" value="1"/>
</dbReference>
<dbReference type="SUPFAM" id="SSF53901">
    <property type="entry name" value="Thiolase-like"/>
    <property type="match status" value="1"/>
</dbReference>
<dbReference type="Gene3D" id="3.40.47.10">
    <property type="match status" value="2"/>
</dbReference>
<feature type="region of interest" description="Disordered" evidence="2">
    <location>
        <begin position="326"/>
        <end position="353"/>
    </location>
</feature>
<feature type="compositionally biased region" description="Pro residues" evidence="2">
    <location>
        <begin position="331"/>
        <end position="340"/>
    </location>
</feature>
<protein>
    <submittedName>
        <fullName evidence="4">3-oxoacyl-ACP synthase</fullName>
    </submittedName>
</protein>
<accession>A0ABW7PEU9</accession>
<comment type="caution">
    <text evidence="4">The sequence shown here is derived from an EMBL/GenBank/DDBJ whole genome shotgun (WGS) entry which is preliminary data.</text>
</comment>
<organism evidence="4 5">
    <name type="scientific">Streptomyces racemochromogenes</name>
    <dbReference type="NCBI Taxonomy" id="67353"/>
    <lineage>
        <taxon>Bacteria</taxon>
        <taxon>Bacillati</taxon>
        <taxon>Actinomycetota</taxon>
        <taxon>Actinomycetes</taxon>
        <taxon>Kitasatosporales</taxon>
        <taxon>Streptomycetaceae</taxon>
        <taxon>Streptomyces</taxon>
    </lineage>
</organism>